<evidence type="ECO:0000256" key="3">
    <source>
        <dbReference type="ARBA" id="ARBA00022475"/>
    </source>
</evidence>
<dbReference type="GO" id="GO:0005886">
    <property type="term" value="C:plasma membrane"/>
    <property type="evidence" value="ECO:0007669"/>
    <property type="project" value="UniProtKB-SubCell"/>
</dbReference>
<evidence type="ECO:0000256" key="1">
    <source>
        <dbReference type="ARBA" id="ARBA00004651"/>
    </source>
</evidence>
<evidence type="ECO:0000313" key="8">
    <source>
        <dbReference type="EMBL" id="TDV40958.1"/>
    </source>
</evidence>
<evidence type="ECO:0000256" key="5">
    <source>
        <dbReference type="ARBA" id="ARBA00022989"/>
    </source>
</evidence>
<dbReference type="PANTHER" id="PTHR23517:SF2">
    <property type="entry name" value="MULTIDRUG RESISTANCE PROTEIN MDTH"/>
    <property type="match status" value="1"/>
</dbReference>
<dbReference type="SUPFAM" id="SSF103473">
    <property type="entry name" value="MFS general substrate transporter"/>
    <property type="match status" value="1"/>
</dbReference>
<feature type="transmembrane region" description="Helical" evidence="7">
    <location>
        <begin position="264"/>
        <end position="282"/>
    </location>
</feature>
<dbReference type="Gene3D" id="1.20.1250.20">
    <property type="entry name" value="MFS general substrate transporter like domains"/>
    <property type="match status" value="2"/>
</dbReference>
<feature type="transmembrane region" description="Helical" evidence="7">
    <location>
        <begin position="322"/>
        <end position="345"/>
    </location>
</feature>
<keyword evidence="3" id="KW-1003">Cell membrane</keyword>
<dbReference type="InterPro" id="IPR011701">
    <property type="entry name" value="MFS"/>
</dbReference>
<reference evidence="8 9" key="1">
    <citation type="submission" date="2019-03" db="EMBL/GenBank/DDBJ databases">
        <title>Genomic Encyclopedia of Archaeal and Bacterial Type Strains, Phase II (KMG-II): from individual species to whole genera.</title>
        <authorList>
            <person name="Goeker M."/>
        </authorList>
    </citation>
    <scope>NUCLEOTIDE SEQUENCE [LARGE SCALE GENOMIC DNA]</scope>
    <source>
        <strain evidence="8 9">DSM 45499</strain>
    </source>
</reference>
<feature type="transmembrane region" description="Helical" evidence="7">
    <location>
        <begin position="158"/>
        <end position="176"/>
    </location>
</feature>
<dbReference type="InterPro" id="IPR050171">
    <property type="entry name" value="MFS_Transporters"/>
</dbReference>
<dbReference type="AlphaFoldDB" id="A0A4R7UW13"/>
<dbReference type="PANTHER" id="PTHR23517">
    <property type="entry name" value="RESISTANCE PROTEIN MDTM, PUTATIVE-RELATED-RELATED"/>
    <property type="match status" value="1"/>
</dbReference>
<keyword evidence="2" id="KW-0813">Transport</keyword>
<comment type="subcellular location">
    <subcellularLocation>
        <location evidence="1">Cell membrane</location>
        <topology evidence="1">Multi-pass membrane protein</topology>
    </subcellularLocation>
</comment>
<dbReference type="RefSeq" id="WP_133907907.1">
    <property type="nucleotide sequence ID" value="NZ_SOCP01000021.1"/>
</dbReference>
<keyword evidence="5 7" id="KW-1133">Transmembrane helix</keyword>
<protein>
    <submittedName>
        <fullName evidence="8">Nitrate/nitrite transporter NarK</fullName>
    </submittedName>
</protein>
<keyword evidence="9" id="KW-1185">Reference proteome</keyword>
<gene>
    <name evidence="8" type="ORF">CLV71_12124</name>
</gene>
<feature type="transmembrane region" description="Helical" evidence="7">
    <location>
        <begin position="129"/>
        <end position="152"/>
    </location>
</feature>
<feature type="transmembrane region" description="Helical" evidence="7">
    <location>
        <begin position="201"/>
        <end position="221"/>
    </location>
</feature>
<name>A0A4R7UW13_9PSEU</name>
<dbReference type="Pfam" id="PF07690">
    <property type="entry name" value="MFS_1"/>
    <property type="match status" value="1"/>
</dbReference>
<dbReference type="InterPro" id="IPR036259">
    <property type="entry name" value="MFS_trans_sf"/>
</dbReference>
<dbReference type="OrthoDB" id="4193464at2"/>
<comment type="caution">
    <text evidence="8">The sequence shown here is derived from an EMBL/GenBank/DDBJ whole genome shotgun (WGS) entry which is preliminary data.</text>
</comment>
<dbReference type="Proteomes" id="UP000294927">
    <property type="component" value="Unassembled WGS sequence"/>
</dbReference>
<keyword evidence="6 7" id="KW-0472">Membrane</keyword>
<dbReference type="GO" id="GO:0022857">
    <property type="term" value="F:transmembrane transporter activity"/>
    <property type="evidence" value="ECO:0007669"/>
    <property type="project" value="InterPro"/>
</dbReference>
<evidence type="ECO:0000256" key="2">
    <source>
        <dbReference type="ARBA" id="ARBA00022448"/>
    </source>
</evidence>
<evidence type="ECO:0000256" key="6">
    <source>
        <dbReference type="ARBA" id="ARBA00023136"/>
    </source>
</evidence>
<evidence type="ECO:0000313" key="9">
    <source>
        <dbReference type="Proteomes" id="UP000294927"/>
    </source>
</evidence>
<keyword evidence="4 7" id="KW-0812">Transmembrane</keyword>
<sequence>MIYVIRFISYTVWGVVYPFLAVWLIGLRVFDDGAVGLVVGVAVITNRVGSLAFVHVVERYDKRLAIIASQVMAVVASVALHLLSVGPTGSVLAWAFVGGLFGLANSLATLAQVTFIAQQFPHEERKRAFAYENISLNIAGGVAPLLSSFVIVSLTGSYALVPIAFAVTTTVLAVRLPRDAPVEAPVAEPSGVDGFRGGDRLAVLGFIFLTMVAYGQFYGVFPVYAVADLGEGTVGLLFAASSVMIVVLQAVVLRLSTRFDDVRLIVVANVFMAAGSLLLIFTSGGVRVVLVAVLCVALAEMVSGPLYQTLAVQAFHGRATRAMGAVTFVWGVGEAGTIVVGLALVDAGLGAVSFLVGAAAALAVAVLATALRRRLLRLGRVAVPSAG</sequence>
<accession>A0A4R7UW13</accession>
<evidence type="ECO:0000256" key="7">
    <source>
        <dbReference type="SAM" id="Phobius"/>
    </source>
</evidence>
<feature type="transmembrane region" description="Helical" evidence="7">
    <location>
        <begin position="351"/>
        <end position="371"/>
    </location>
</feature>
<proteinExistence type="predicted"/>
<evidence type="ECO:0000256" key="4">
    <source>
        <dbReference type="ARBA" id="ARBA00022692"/>
    </source>
</evidence>
<feature type="transmembrane region" description="Helical" evidence="7">
    <location>
        <begin position="91"/>
        <end position="117"/>
    </location>
</feature>
<feature type="transmembrane region" description="Helical" evidence="7">
    <location>
        <begin position="33"/>
        <end position="57"/>
    </location>
</feature>
<dbReference type="EMBL" id="SOCP01000021">
    <property type="protein sequence ID" value="TDV40958.1"/>
    <property type="molecule type" value="Genomic_DNA"/>
</dbReference>
<feature type="transmembrane region" description="Helical" evidence="7">
    <location>
        <begin position="7"/>
        <end position="27"/>
    </location>
</feature>
<feature type="transmembrane region" description="Helical" evidence="7">
    <location>
        <begin position="233"/>
        <end position="252"/>
    </location>
</feature>
<organism evidence="8 9">
    <name type="scientific">Actinophytocola oryzae</name>
    <dbReference type="NCBI Taxonomy" id="502181"/>
    <lineage>
        <taxon>Bacteria</taxon>
        <taxon>Bacillati</taxon>
        <taxon>Actinomycetota</taxon>
        <taxon>Actinomycetes</taxon>
        <taxon>Pseudonocardiales</taxon>
        <taxon>Pseudonocardiaceae</taxon>
    </lineage>
</organism>
<feature type="transmembrane region" description="Helical" evidence="7">
    <location>
        <begin position="288"/>
        <end position="310"/>
    </location>
</feature>
<feature type="transmembrane region" description="Helical" evidence="7">
    <location>
        <begin position="64"/>
        <end position="85"/>
    </location>
</feature>